<evidence type="ECO:0008006" key="2">
    <source>
        <dbReference type="Google" id="ProtNLM"/>
    </source>
</evidence>
<reference evidence="1" key="1">
    <citation type="journal article" date="2019" name="Sci. Rep.">
        <title>Draft genome of Tanacetum cinerariifolium, the natural source of mosquito coil.</title>
        <authorList>
            <person name="Yamashiro T."/>
            <person name="Shiraishi A."/>
            <person name="Satake H."/>
            <person name="Nakayama K."/>
        </authorList>
    </citation>
    <scope>NUCLEOTIDE SEQUENCE</scope>
</reference>
<name>A0A699J1T1_TANCI</name>
<dbReference type="PANTHER" id="PTHR11439:SF496">
    <property type="entry name" value="RNA-DIRECTED DNA POLYMERASE"/>
    <property type="match status" value="1"/>
</dbReference>
<dbReference type="PANTHER" id="PTHR11439">
    <property type="entry name" value="GAG-POL-RELATED RETROTRANSPOSON"/>
    <property type="match status" value="1"/>
</dbReference>
<dbReference type="CDD" id="cd09272">
    <property type="entry name" value="RNase_HI_RT_Ty1"/>
    <property type="match status" value="1"/>
</dbReference>
<proteinExistence type="predicted"/>
<comment type="caution">
    <text evidence="1">The sequence shown here is derived from an EMBL/GenBank/DDBJ whole genome shotgun (WGS) entry which is preliminary data.</text>
</comment>
<gene>
    <name evidence="1" type="ORF">Tci_577132</name>
</gene>
<evidence type="ECO:0000313" key="1">
    <source>
        <dbReference type="EMBL" id="GFA05160.1"/>
    </source>
</evidence>
<protein>
    <recommendedName>
        <fullName evidence="2">Retrotransposon protein, putative, Ty1-copia subclass</fullName>
    </recommendedName>
</protein>
<dbReference type="EMBL" id="BKCJ010361476">
    <property type="protein sequence ID" value="GFA05160.1"/>
    <property type="molecule type" value="Genomic_DNA"/>
</dbReference>
<accession>A0A699J1T1</accession>
<organism evidence="1">
    <name type="scientific">Tanacetum cinerariifolium</name>
    <name type="common">Dalmatian daisy</name>
    <name type="synonym">Chrysanthemum cinerariifolium</name>
    <dbReference type="NCBI Taxonomy" id="118510"/>
    <lineage>
        <taxon>Eukaryota</taxon>
        <taxon>Viridiplantae</taxon>
        <taxon>Streptophyta</taxon>
        <taxon>Embryophyta</taxon>
        <taxon>Tracheophyta</taxon>
        <taxon>Spermatophyta</taxon>
        <taxon>Magnoliopsida</taxon>
        <taxon>eudicotyledons</taxon>
        <taxon>Gunneridae</taxon>
        <taxon>Pentapetalae</taxon>
        <taxon>asterids</taxon>
        <taxon>campanulids</taxon>
        <taxon>Asterales</taxon>
        <taxon>Asteraceae</taxon>
        <taxon>Asteroideae</taxon>
        <taxon>Anthemideae</taxon>
        <taxon>Anthemidinae</taxon>
        <taxon>Tanacetum</taxon>
    </lineage>
</organism>
<dbReference type="AlphaFoldDB" id="A0A699J1T1"/>
<sequence>MVSIEGASYFITFTDDFSRDGYVHSMKHKHEHKPGEVHWTGVKTIIKYLRNTKDMGFVYLGRPETKLKVTCYADAGFQTNKDDTKSQSGYVFVLSGRAVDWKSVKKSTIDMSSTEVEYNVAVEASMEAVWVRKVIDGLRDFMLLEIKKILSHYQYIVE</sequence>